<dbReference type="SMART" id="SM00267">
    <property type="entry name" value="GGDEF"/>
    <property type="match status" value="1"/>
</dbReference>
<dbReference type="InterPro" id="IPR035965">
    <property type="entry name" value="PAS-like_dom_sf"/>
</dbReference>
<name>A0ABU5E0C0_9PROT</name>
<organism evidence="7 8">
    <name type="scientific">Dongia rigui</name>
    <dbReference type="NCBI Taxonomy" id="940149"/>
    <lineage>
        <taxon>Bacteria</taxon>
        <taxon>Pseudomonadati</taxon>
        <taxon>Pseudomonadota</taxon>
        <taxon>Alphaproteobacteria</taxon>
        <taxon>Rhodospirillales</taxon>
        <taxon>Dongiaceae</taxon>
        <taxon>Dongia</taxon>
    </lineage>
</organism>
<dbReference type="PANTHER" id="PTHR33121:SF70">
    <property type="entry name" value="SIGNALING PROTEIN YKOW"/>
    <property type="match status" value="1"/>
</dbReference>
<dbReference type="SUPFAM" id="SSF141868">
    <property type="entry name" value="EAL domain-like"/>
    <property type="match status" value="1"/>
</dbReference>
<dbReference type="PROSITE" id="PS50110">
    <property type="entry name" value="RESPONSE_REGULATORY"/>
    <property type="match status" value="1"/>
</dbReference>
<dbReference type="SUPFAM" id="SSF55785">
    <property type="entry name" value="PYP-like sensor domain (PAS domain)"/>
    <property type="match status" value="1"/>
</dbReference>
<dbReference type="SMART" id="SM00448">
    <property type="entry name" value="REC"/>
    <property type="match status" value="1"/>
</dbReference>
<dbReference type="CDD" id="cd01949">
    <property type="entry name" value="GGDEF"/>
    <property type="match status" value="1"/>
</dbReference>
<dbReference type="InterPro" id="IPR029787">
    <property type="entry name" value="Nucleotide_cyclase"/>
</dbReference>
<protein>
    <submittedName>
        <fullName evidence="7">EAL domain-containing protein</fullName>
    </submittedName>
</protein>
<dbReference type="Gene3D" id="3.40.50.2300">
    <property type="match status" value="1"/>
</dbReference>
<evidence type="ECO:0000259" key="4">
    <source>
        <dbReference type="PROSITE" id="PS50113"/>
    </source>
</evidence>
<feature type="coiled-coil region" evidence="2">
    <location>
        <begin position="379"/>
        <end position="406"/>
    </location>
</feature>
<dbReference type="InterPro" id="IPR013655">
    <property type="entry name" value="PAS_fold_3"/>
</dbReference>
<comment type="caution">
    <text evidence="7">The sequence shown here is derived from an EMBL/GenBank/DDBJ whole genome shotgun (WGS) entry which is preliminary data.</text>
</comment>
<dbReference type="Gene3D" id="3.30.450.20">
    <property type="entry name" value="PAS domain"/>
    <property type="match status" value="1"/>
</dbReference>
<evidence type="ECO:0000259" key="6">
    <source>
        <dbReference type="PROSITE" id="PS50887"/>
    </source>
</evidence>
<gene>
    <name evidence="7" type="ORF">SMD31_13925</name>
</gene>
<dbReference type="SMART" id="SM00086">
    <property type="entry name" value="PAC"/>
    <property type="match status" value="1"/>
</dbReference>
<comment type="caution">
    <text evidence="1">Lacks conserved residue(s) required for the propagation of feature annotation.</text>
</comment>
<dbReference type="Gene3D" id="3.20.20.450">
    <property type="entry name" value="EAL domain"/>
    <property type="match status" value="1"/>
</dbReference>
<reference evidence="7 8" key="1">
    <citation type="journal article" date="2013" name="Antonie Van Leeuwenhoek">
        <title>Dongia rigui sp. nov., isolated from freshwater of a large wetland in Korea.</title>
        <authorList>
            <person name="Baik K.S."/>
            <person name="Hwang Y.M."/>
            <person name="Choi J.S."/>
            <person name="Kwon J."/>
            <person name="Seong C.N."/>
        </authorList>
    </citation>
    <scope>NUCLEOTIDE SEQUENCE [LARGE SCALE GENOMIC DNA]</scope>
    <source>
        <strain evidence="7 8">04SU4-P</strain>
    </source>
</reference>
<feature type="domain" description="PAC" evidence="4">
    <location>
        <begin position="208"/>
        <end position="260"/>
    </location>
</feature>
<evidence type="ECO:0000259" key="5">
    <source>
        <dbReference type="PROSITE" id="PS50883"/>
    </source>
</evidence>
<dbReference type="PANTHER" id="PTHR33121">
    <property type="entry name" value="CYCLIC DI-GMP PHOSPHODIESTERASE PDEF"/>
    <property type="match status" value="1"/>
</dbReference>
<feature type="domain" description="GGDEF" evidence="6">
    <location>
        <begin position="283"/>
        <end position="416"/>
    </location>
</feature>
<dbReference type="PROSITE" id="PS50113">
    <property type="entry name" value="PAC"/>
    <property type="match status" value="1"/>
</dbReference>
<dbReference type="InterPro" id="IPR011006">
    <property type="entry name" value="CheY-like_superfamily"/>
</dbReference>
<dbReference type="SMART" id="SM00091">
    <property type="entry name" value="PAS"/>
    <property type="match status" value="1"/>
</dbReference>
<evidence type="ECO:0000256" key="1">
    <source>
        <dbReference type="PROSITE-ProRule" id="PRU00169"/>
    </source>
</evidence>
<dbReference type="InterPro" id="IPR001610">
    <property type="entry name" value="PAC"/>
</dbReference>
<dbReference type="Pfam" id="PF00563">
    <property type="entry name" value="EAL"/>
    <property type="match status" value="1"/>
</dbReference>
<dbReference type="InterPro" id="IPR050706">
    <property type="entry name" value="Cyclic-di-GMP_PDE-like"/>
</dbReference>
<sequence>MLDGHILCLLDDDVERACVRQAFGVGGYLVEYVADRAEIPLVKGADAPADLLLLRVRKSDDGDFIRSIRTLFGTEQLPIVFLVDPGAETLVEHCIDCGADDFLTVPIHEAELLARVRSQLARARAIAASRLERERFALAVAGSSDGIWDLTLDNDALFMSARCFDLLGRTGEDGFKLLEDWIAIIHPDDVDQFQVELRNHLEGITLSLQMECRMLHKNQTYRWFLVRGTGQRNGAGKAIRIAGSLTDISERKLTDAMTGLPNRIVLYDRLNQTIVKNRRKQNANFGIILLQIDRYETMREAYGQVFCDAVQKVVAQRLVGTLRTTDTLTIMGENTMCILLDVMRDDTDLVRVSHRVRAAAEEPITLGDESVLLSLSIGMAQAQAHHQSAEDLIRDATAALNKARAEGGGQEVVFDPDMQRRARDRLRIEAELHLALKRDELRLLYQPIIDMRTGQLAGFEALVRWQHAQRGMIPPMEFIPIAEETGLIIPIGTWVVQEACRQAQAWTEQNLVPDLFISVNVSSRQLDGPALPEIVRQALRQTGLSPAHLKLEITESAVMRDFELTMKLLKRLKEIGVGLSLDDFGTGYSSLSLLRRLPVDTLKVDRSFVTAMTADISGVKMVEAILQLARLFDLKVVAEGIEHEEEERLLKERGCEFGQGWRYGKPLAVDACLQLMQAQGTGANKRVAR</sequence>
<dbReference type="SUPFAM" id="SSF55073">
    <property type="entry name" value="Nucleotide cyclase"/>
    <property type="match status" value="1"/>
</dbReference>
<feature type="domain" description="Response regulatory" evidence="3">
    <location>
        <begin position="5"/>
        <end position="120"/>
    </location>
</feature>
<dbReference type="NCBIfam" id="TIGR00254">
    <property type="entry name" value="GGDEF"/>
    <property type="match status" value="1"/>
</dbReference>
<dbReference type="InterPro" id="IPR000700">
    <property type="entry name" value="PAS-assoc_C"/>
</dbReference>
<evidence type="ECO:0000313" key="7">
    <source>
        <dbReference type="EMBL" id="MDY0873036.1"/>
    </source>
</evidence>
<dbReference type="CDD" id="cd01948">
    <property type="entry name" value="EAL"/>
    <property type="match status" value="1"/>
</dbReference>
<dbReference type="InterPro" id="IPR043128">
    <property type="entry name" value="Rev_trsase/Diguanyl_cyclase"/>
</dbReference>
<proteinExistence type="predicted"/>
<dbReference type="InterPro" id="IPR001789">
    <property type="entry name" value="Sig_transdc_resp-reg_receiver"/>
</dbReference>
<dbReference type="PROSITE" id="PS50883">
    <property type="entry name" value="EAL"/>
    <property type="match status" value="1"/>
</dbReference>
<dbReference type="PROSITE" id="PS50887">
    <property type="entry name" value="GGDEF"/>
    <property type="match status" value="1"/>
</dbReference>
<dbReference type="CDD" id="cd00130">
    <property type="entry name" value="PAS"/>
    <property type="match status" value="1"/>
</dbReference>
<keyword evidence="2" id="KW-0175">Coiled coil</keyword>
<dbReference type="Pfam" id="PF08447">
    <property type="entry name" value="PAS_3"/>
    <property type="match status" value="1"/>
</dbReference>
<feature type="domain" description="EAL" evidence="5">
    <location>
        <begin position="425"/>
        <end position="680"/>
    </location>
</feature>
<dbReference type="Gene3D" id="3.30.70.270">
    <property type="match status" value="1"/>
</dbReference>
<evidence type="ECO:0000256" key="2">
    <source>
        <dbReference type="SAM" id="Coils"/>
    </source>
</evidence>
<dbReference type="Pfam" id="PF00990">
    <property type="entry name" value="GGDEF"/>
    <property type="match status" value="1"/>
</dbReference>
<dbReference type="EMBL" id="JAXCLX010000002">
    <property type="protein sequence ID" value="MDY0873036.1"/>
    <property type="molecule type" value="Genomic_DNA"/>
</dbReference>
<dbReference type="InterPro" id="IPR001633">
    <property type="entry name" value="EAL_dom"/>
</dbReference>
<dbReference type="Proteomes" id="UP001271769">
    <property type="component" value="Unassembled WGS sequence"/>
</dbReference>
<accession>A0ABU5E0C0</accession>
<keyword evidence="8" id="KW-1185">Reference proteome</keyword>
<dbReference type="SUPFAM" id="SSF52172">
    <property type="entry name" value="CheY-like"/>
    <property type="match status" value="1"/>
</dbReference>
<evidence type="ECO:0000259" key="3">
    <source>
        <dbReference type="PROSITE" id="PS50110"/>
    </source>
</evidence>
<dbReference type="InterPro" id="IPR000014">
    <property type="entry name" value="PAS"/>
</dbReference>
<dbReference type="InterPro" id="IPR035919">
    <property type="entry name" value="EAL_sf"/>
</dbReference>
<dbReference type="InterPro" id="IPR000160">
    <property type="entry name" value="GGDEF_dom"/>
</dbReference>
<dbReference type="SMART" id="SM00052">
    <property type="entry name" value="EAL"/>
    <property type="match status" value="1"/>
</dbReference>
<evidence type="ECO:0000313" key="8">
    <source>
        <dbReference type="Proteomes" id="UP001271769"/>
    </source>
</evidence>
<dbReference type="RefSeq" id="WP_320501505.1">
    <property type="nucleotide sequence ID" value="NZ_JAXCLX010000002.1"/>
</dbReference>